<sequence length="75" mass="9070">MPHPFTTVARINNFIEYERNRRRRWSRNHHMNELFYSGLEATVVNPHDCYPRLYLTHDIDGNLMVLIYVHSLGRD</sequence>
<dbReference type="Proteomes" id="UP000225433">
    <property type="component" value="Unassembled WGS sequence"/>
</dbReference>
<comment type="caution">
    <text evidence="1">The sequence shown here is derived from an EMBL/GenBank/DDBJ whole genome shotgun (WGS) entry which is preliminary data.</text>
</comment>
<evidence type="ECO:0000313" key="1">
    <source>
        <dbReference type="EMBL" id="PHM53555.1"/>
    </source>
</evidence>
<reference evidence="1 2" key="1">
    <citation type="journal article" date="2017" name="Nat. Microbiol.">
        <title>Natural product diversity associated with the nematode symbionts Photorhabdus and Xenorhabdus.</title>
        <authorList>
            <person name="Tobias N.J."/>
            <person name="Wolff H."/>
            <person name="Djahanschiri B."/>
            <person name="Grundmann F."/>
            <person name="Kronenwerth M."/>
            <person name="Shi Y.M."/>
            <person name="Simonyi S."/>
            <person name="Grun P."/>
            <person name="Shapiro-Ilan D."/>
            <person name="Pidot S.J."/>
            <person name="Stinear T.P."/>
            <person name="Ebersberger I."/>
            <person name="Bode H.B."/>
        </authorList>
    </citation>
    <scope>NUCLEOTIDE SEQUENCE [LARGE SCALE GENOMIC DNA]</scope>
    <source>
        <strain evidence="1 2">DSM 17903</strain>
    </source>
</reference>
<protein>
    <submittedName>
        <fullName evidence="1">Uncharacterized protein</fullName>
    </submittedName>
</protein>
<dbReference type="EMBL" id="NJAI01000006">
    <property type="protein sequence ID" value="PHM53555.1"/>
    <property type="molecule type" value="Genomic_DNA"/>
</dbReference>
<accession>A0A2G0Q2X4</accession>
<name>A0A2G0Q2X4_XENHO</name>
<evidence type="ECO:0000313" key="2">
    <source>
        <dbReference type="Proteomes" id="UP000225433"/>
    </source>
</evidence>
<gene>
    <name evidence="1" type="ORF">Xhom_03554</name>
</gene>
<proteinExistence type="predicted"/>
<organism evidence="1 2">
    <name type="scientific">Xenorhabdus hominickii</name>
    <dbReference type="NCBI Taxonomy" id="351679"/>
    <lineage>
        <taxon>Bacteria</taxon>
        <taxon>Pseudomonadati</taxon>
        <taxon>Pseudomonadota</taxon>
        <taxon>Gammaproteobacteria</taxon>
        <taxon>Enterobacterales</taxon>
        <taxon>Morganellaceae</taxon>
        <taxon>Xenorhabdus</taxon>
    </lineage>
</organism>
<dbReference type="AlphaFoldDB" id="A0A2G0Q2X4"/>